<protein>
    <submittedName>
        <fullName evidence="2">Uncharacterized protein</fullName>
    </submittedName>
</protein>
<keyword evidence="3" id="KW-1185">Reference proteome</keyword>
<gene>
    <name evidence="2" type="ORF">P5673_007453</name>
</gene>
<evidence type="ECO:0000313" key="3">
    <source>
        <dbReference type="Proteomes" id="UP001249851"/>
    </source>
</evidence>
<sequence length="188" mass="21966">MLKGDKSERTPWCHMFMTVVFRKAEALEFRPWYYLPSHILDLAYALMPKPSGALRRPLALLCWLPEHEVLQCFEEENKDEKKDIHDAMILWDESINQISQDELILLTSNNRKYLCFNRERKMFLHLISMTKDLVLEERKQALLSNCPRYQHRTHSTPMAPSLSADHPGQNAAAQTQHNTKANILVPPK</sequence>
<evidence type="ECO:0000256" key="1">
    <source>
        <dbReference type="SAM" id="MobiDB-lite"/>
    </source>
</evidence>
<feature type="compositionally biased region" description="Polar residues" evidence="1">
    <location>
        <begin position="171"/>
        <end position="181"/>
    </location>
</feature>
<dbReference type="EMBL" id="JARQWQ010000012">
    <property type="protein sequence ID" value="KAK2568421.1"/>
    <property type="molecule type" value="Genomic_DNA"/>
</dbReference>
<name>A0AAD9QVZ3_ACRCE</name>
<dbReference type="AlphaFoldDB" id="A0AAD9QVZ3"/>
<evidence type="ECO:0000313" key="2">
    <source>
        <dbReference type="EMBL" id="KAK2568421.1"/>
    </source>
</evidence>
<reference evidence="2" key="1">
    <citation type="journal article" date="2023" name="G3 (Bethesda)">
        <title>Whole genome assembly and annotation of the endangered Caribbean coral Acropora cervicornis.</title>
        <authorList>
            <person name="Selwyn J.D."/>
            <person name="Vollmer S.V."/>
        </authorList>
    </citation>
    <scope>NUCLEOTIDE SEQUENCE</scope>
    <source>
        <strain evidence="2">K2</strain>
    </source>
</reference>
<reference evidence="2" key="2">
    <citation type="journal article" date="2023" name="Science">
        <title>Genomic signatures of disease resistance in endangered staghorn corals.</title>
        <authorList>
            <person name="Vollmer S.V."/>
            <person name="Selwyn J.D."/>
            <person name="Despard B.A."/>
            <person name="Roesel C.L."/>
        </authorList>
    </citation>
    <scope>NUCLEOTIDE SEQUENCE</scope>
    <source>
        <strain evidence="2">K2</strain>
    </source>
</reference>
<organism evidence="2 3">
    <name type="scientific">Acropora cervicornis</name>
    <name type="common">Staghorn coral</name>
    <dbReference type="NCBI Taxonomy" id="6130"/>
    <lineage>
        <taxon>Eukaryota</taxon>
        <taxon>Metazoa</taxon>
        <taxon>Cnidaria</taxon>
        <taxon>Anthozoa</taxon>
        <taxon>Hexacorallia</taxon>
        <taxon>Scleractinia</taxon>
        <taxon>Astrocoeniina</taxon>
        <taxon>Acroporidae</taxon>
        <taxon>Acropora</taxon>
    </lineage>
</organism>
<comment type="caution">
    <text evidence="2">The sequence shown here is derived from an EMBL/GenBank/DDBJ whole genome shotgun (WGS) entry which is preliminary data.</text>
</comment>
<accession>A0AAD9QVZ3</accession>
<proteinExistence type="predicted"/>
<dbReference type="Proteomes" id="UP001249851">
    <property type="component" value="Unassembled WGS sequence"/>
</dbReference>
<feature type="region of interest" description="Disordered" evidence="1">
    <location>
        <begin position="153"/>
        <end position="188"/>
    </location>
</feature>